<reference evidence="2" key="1">
    <citation type="journal article" date="2020" name="Stud. Mycol.">
        <title>101 Dothideomycetes genomes: a test case for predicting lifestyles and emergence of pathogens.</title>
        <authorList>
            <person name="Haridas S."/>
            <person name="Albert R."/>
            <person name="Binder M."/>
            <person name="Bloem J."/>
            <person name="Labutti K."/>
            <person name="Salamov A."/>
            <person name="Andreopoulos B."/>
            <person name="Baker S."/>
            <person name="Barry K."/>
            <person name="Bills G."/>
            <person name="Bluhm B."/>
            <person name="Cannon C."/>
            <person name="Castanera R."/>
            <person name="Culley D."/>
            <person name="Daum C."/>
            <person name="Ezra D."/>
            <person name="Gonzalez J."/>
            <person name="Henrissat B."/>
            <person name="Kuo A."/>
            <person name="Liang C."/>
            <person name="Lipzen A."/>
            <person name="Lutzoni F."/>
            <person name="Magnuson J."/>
            <person name="Mondo S."/>
            <person name="Nolan M."/>
            <person name="Ohm R."/>
            <person name="Pangilinan J."/>
            <person name="Park H.-J."/>
            <person name="Ramirez L."/>
            <person name="Alfaro M."/>
            <person name="Sun H."/>
            <person name="Tritt A."/>
            <person name="Yoshinaga Y."/>
            <person name="Zwiers L.-H."/>
            <person name="Turgeon B."/>
            <person name="Goodwin S."/>
            <person name="Spatafora J."/>
            <person name="Crous P."/>
            <person name="Grigoriev I."/>
        </authorList>
    </citation>
    <scope>NUCLEOTIDE SEQUENCE</scope>
    <source>
        <strain evidence="2">CBS 262.69</strain>
    </source>
</reference>
<dbReference type="AlphaFoldDB" id="A0A6G1HZ03"/>
<evidence type="ECO:0000313" key="2">
    <source>
        <dbReference type="EMBL" id="KAF2401067.1"/>
    </source>
</evidence>
<protein>
    <recommendedName>
        <fullName evidence="4">Nuclear pore assembly and biogenesis-domain-containing protein</fullName>
    </recommendedName>
</protein>
<dbReference type="Proteomes" id="UP000799640">
    <property type="component" value="Unassembled WGS sequence"/>
</dbReference>
<dbReference type="InterPro" id="IPR024316">
    <property type="entry name" value="APQ12"/>
</dbReference>
<organism evidence="2 3">
    <name type="scientific">Trichodelitschia bisporula</name>
    <dbReference type="NCBI Taxonomy" id="703511"/>
    <lineage>
        <taxon>Eukaryota</taxon>
        <taxon>Fungi</taxon>
        <taxon>Dikarya</taxon>
        <taxon>Ascomycota</taxon>
        <taxon>Pezizomycotina</taxon>
        <taxon>Dothideomycetes</taxon>
        <taxon>Dothideomycetes incertae sedis</taxon>
        <taxon>Phaeotrichales</taxon>
        <taxon>Phaeotrichaceae</taxon>
        <taxon>Trichodelitschia</taxon>
    </lineage>
</organism>
<keyword evidence="3" id="KW-1185">Reference proteome</keyword>
<feature type="transmembrane region" description="Helical" evidence="1">
    <location>
        <begin position="74"/>
        <end position="96"/>
    </location>
</feature>
<dbReference type="OrthoDB" id="3559694at2759"/>
<gene>
    <name evidence="2" type="ORF">EJ06DRAFT_555699</name>
</gene>
<keyword evidence="1" id="KW-0472">Membrane</keyword>
<feature type="transmembrane region" description="Helical" evidence="1">
    <location>
        <begin position="40"/>
        <end position="62"/>
    </location>
</feature>
<proteinExistence type="predicted"/>
<evidence type="ECO:0000256" key="1">
    <source>
        <dbReference type="SAM" id="Phobius"/>
    </source>
</evidence>
<evidence type="ECO:0008006" key="4">
    <source>
        <dbReference type="Google" id="ProtNLM"/>
    </source>
</evidence>
<dbReference type="EMBL" id="ML996693">
    <property type="protein sequence ID" value="KAF2401067.1"/>
    <property type="molecule type" value="Genomic_DNA"/>
</dbReference>
<evidence type="ECO:0000313" key="3">
    <source>
        <dbReference type="Proteomes" id="UP000799640"/>
    </source>
</evidence>
<name>A0A6G1HZ03_9PEZI</name>
<keyword evidence="1" id="KW-1133">Transmembrane helix</keyword>
<keyword evidence="1" id="KW-0812">Transmembrane</keyword>
<sequence length="138" mass="15744">MEQLHDYYQHLYSALPPSTASTFLHTTLKMRSYFLSALDTLANTSPSLTTVALLLIILFLSLKLLDMLYRAVMFWVRLALRVLFWGTIIGVGLWLWTRGADGVGDDLSEVQRVWGVEYDRAREVWDGEGGDIVRGWFG</sequence>
<dbReference type="Pfam" id="PF12716">
    <property type="entry name" value="Apq12"/>
    <property type="match status" value="1"/>
</dbReference>
<accession>A0A6G1HZ03</accession>